<organism evidence="2 3">
    <name type="scientific">Streblomastix strix</name>
    <dbReference type="NCBI Taxonomy" id="222440"/>
    <lineage>
        <taxon>Eukaryota</taxon>
        <taxon>Metamonada</taxon>
        <taxon>Preaxostyla</taxon>
        <taxon>Oxymonadida</taxon>
        <taxon>Streblomastigidae</taxon>
        <taxon>Streblomastix</taxon>
    </lineage>
</organism>
<feature type="region of interest" description="Disordered" evidence="1">
    <location>
        <begin position="1"/>
        <end position="47"/>
    </location>
</feature>
<feature type="compositionally biased region" description="Basic and acidic residues" evidence="1">
    <location>
        <begin position="125"/>
        <end position="137"/>
    </location>
</feature>
<feature type="region of interest" description="Disordered" evidence="1">
    <location>
        <begin position="59"/>
        <end position="90"/>
    </location>
</feature>
<gene>
    <name evidence="2" type="ORF">EZS28_016229</name>
</gene>
<proteinExistence type="predicted"/>
<sequence>MTHSTHHSRSLSSTQSSKFSQSPNRFSPQIFSVHAHQKKNQDVGISRLPIVIYQNIRESGNKLEIRDKKNEQQKTDKEKAEENDDDYEYQQSRKEFKQLNEKKQGVIKITPFSLKLLKGGQKQFWQREERIESRKNIEEEDEEEDDDDEEEENQETKQIQDENEDKL</sequence>
<dbReference type="AlphaFoldDB" id="A0A5J4W139"/>
<evidence type="ECO:0000256" key="1">
    <source>
        <dbReference type="SAM" id="MobiDB-lite"/>
    </source>
</evidence>
<comment type="caution">
    <text evidence="2">The sequence shown here is derived from an EMBL/GenBank/DDBJ whole genome shotgun (WGS) entry which is preliminary data.</text>
</comment>
<dbReference type="EMBL" id="SNRW01004061">
    <property type="protein sequence ID" value="KAA6388246.1"/>
    <property type="molecule type" value="Genomic_DNA"/>
</dbReference>
<accession>A0A5J4W139</accession>
<dbReference type="Proteomes" id="UP000324800">
    <property type="component" value="Unassembled WGS sequence"/>
</dbReference>
<feature type="compositionally biased region" description="Basic and acidic residues" evidence="1">
    <location>
        <begin position="154"/>
        <end position="167"/>
    </location>
</feature>
<protein>
    <submittedName>
        <fullName evidence="2">Uncharacterized protein</fullName>
    </submittedName>
</protein>
<evidence type="ECO:0000313" key="3">
    <source>
        <dbReference type="Proteomes" id="UP000324800"/>
    </source>
</evidence>
<feature type="compositionally biased region" description="Acidic residues" evidence="1">
    <location>
        <begin position="138"/>
        <end position="153"/>
    </location>
</feature>
<name>A0A5J4W139_9EUKA</name>
<feature type="compositionally biased region" description="Basic and acidic residues" evidence="1">
    <location>
        <begin position="59"/>
        <end position="80"/>
    </location>
</feature>
<reference evidence="2 3" key="1">
    <citation type="submission" date="2019-03" db="EMBL/GenBank/DDBJ databases">
        <title>Single cell metagenomics reveals metabolic interactions within the superorganism composed of flagellate Streblomastix strix and complex community of Bacteroidetes bacteria on its surface.</title>
        <authorList>
            <person name="Treitli S.C."/>
            <person name="Kolisko M."/>
            <person name="Husnik F."/>
            <person name="Keeling P."/>
            <person name="Hampl V."/>
        </authorList>
    </citation>
    <scope>NUCLEOTIDE SEQUENCE [LARGE SCALE GENOMIC DNA]</scope>
    <source>
        <strain evidence="2">ST1C</strain>
    </source>
</reference>
<feature type="compositionally biased region" description="Low complexity" evidence="1">
    <location>
        <begin position="10"/>
        <end position="22"/>
    </location>
</feature>
<evidence type="ECO:0000313" key="2">
    <source>
        <dbReference type="EMBL" id="KAA6388246.1"/>
    </source>
</evidence>
<feature type="region of interest" description="Disordered" evidence="1">
    <location>
        <begin position="118"/>
        <end position="167"/>
    </location>
</feature>